<organism evidence="1 2">
    <name type="scientific">Linnemannia gamsii</name>
    <dbReference type="NCBI Taxonomy" id="64522"/>
    <lineage>
        <taxon>Eukaryota</taxon>
        <taxon>Fungi</taxon>
        <taxon>Fungi incertae sedis</taxon>
        <taxon>Mucoromycota</taxon>
        <taxon>Mortierellomycotina</taxon>
        <taxon>Mortierellomycetes</taxon>
        <taxon>Mortierellales</taxon>
        <taxon>Mortierellaceae</taxon>
        <taxon>Linnemannia</taxon>
    </lineage>
</organism>
<dbReference type="Gene3D" id="1.10.472.10">
    <property type="entry name" value="Cyclin-like"/>
    <property type="match status" value="2"/>
</dbReference>
<dbReference type="Pfam" id="PF08613">
    <property type="entry name" value="Cyclin"/>
    <property type="match status" value="1"/>
</dbReference>
<dbReference type="AlphaFoldDB" id="A0A9P6RAI7"/>
<dbReference type="CDD" id="cd20557">
    <property type="entry name" value="CYCLIN_ScPCL1-like"/>
    <property type="match status" value="1"/>
</dbReference>
<dbReference type="GO" id="GO:0016538">
    <property type="term" value="F:cyclin-dependent protein serine/threonine kinase regulator activity"/>
    <property type="evidence" value="ECO:0007669"/>
    <property type="project" value="TreeGrafter"/>
</dbReference>
<dbReference type="InterPro" id="IPR013922">
    <property type="entry name" value="Cyclin_PHO80-like"/>
</dbReference>
<dbReference type="Proteomes" id="UP000823405">
    <property type="component" value="Unassembled WGS sequence"/>
</dbReference>
<dbReference type="GO" id="GO:0019901">
    <property type="term" value="F:protein kinase binding"/>
    <property type="evidence" value="ECO:0007669"/>
    <property type="project" value="InterPro"/>
</dbReference>
<dbReference type="PANTHER" id="PTHR15615:SF36">
    <property type="entry name" value="PHO85 CYCLIN-5"/>
    <property type="match status" value="1"/>
</dbReference>
<evidence type="ECO:0000313" key="1">
    <source>
        <dbReference type="EMBL" id="KAG0314521.1"/>
    </source>
</evidence>
<protein>
    <submittedName>
        <fullName evidence="1">Uncharacterized protein</fullName>
    </submittedName>
</protein>
<evidence type="ECO:0000313" key="2">
    <source>
        <dbReference type="Proteomes" id="UP000823405"/>
    </source>
</evidence>
<dbReference type="EMBL" id="JAAAIN010000437">
    <property type="protein sequence ID" value="KAG0314521.1"/>
    <property type="molecule type" value="Genomic_DNA"/>
</dbReference>
<name>A0A9P6RAI7_9FUNG</name>
<dbReference type="GO" id="GO:0005634">
    <property type="term" value="C:nucleus"/>
    <property type="evidence" value="ECO:0007669"/>
    <property type="project" value="TreeGrafter"/>
</dbReference>
<accession>A0A9P6RAI7</accession>
<dbReference type="GO" id="GO:0000307">
    <property type="term" value="C:cyclin-dependent protein kinase holoenzyme complex"/>
    <property type="evidence" value="ECO:0007669"/>
    <property type="project" value="TreeGrafter"/>
</dbReference>
<dbReference type="PANTHER" id="PTHR15615">
    <property type="match status" value="1"/>
</dbReference>
<comment type="caution">
    <text evidence="1">The sequence shown here is derived from an EMBL/GenBank/DDBJ whole genome shotgun (WGS) entry which is preliminary data.</text>
</comment>
<proteinExistence type="predicted"/>
<keyword evidence="2" id="KW-1185">Reference proteome</keyword>
<reference evidence="1" key="1">
    <citation type="journal article" date="2020" name="Fungal Divers.">
        <title>Resolving the Mortierellaceae phylogeny through synthesis of multi-gene phylogenetics and phylogenomics.</title>
        <authorList>
            <person name="Vandepol N."/>
            <person name="Liber J."/>
            <person name="Desiro A."/>
            <person name="Na H."/>
            <person name="Kennedy M."/>
            <person name="Barry K."/>
            <person name="Grigoriev I.V."/>
            <person name="Miller A.N."/>
            <person name="O'Donnell K."/>
            <person name="Stajich J.E."/>
            <person name="Bonito G."/>
        </authorList>
    </citation>
    <scope>NUCLEOTIDE SEQUENCE</scope>
    <source>
        <strain evidence="1">NVP60</strain>
    </source>
</reference>
<gene>
    <name evidence="1" type="ORF">BGZ97_009213</name>
</gene>
<sequence length="477" mass="50769">MLTLQACAATTTGTSFPPGGGPIHDDSILNKRQEQHEILSEYVSTSNTSSSAAVETPLQCPRLQTQQLCLPRKSSQPLATVQDLGGSSGQCPLDPTTAKANFVDSLVDTAAIVIESIWPSLPGSSECAQKQKGLPLRTFIQETLKRSRSSYSTLQTALFYLYKIRNKVPCAYLKRRQDQLYAQQTLPSSFAAAGLATPPASPYHQQNLSEFPVNINIHGSDYFSVRKMDSRPSLPSPLSSNCSVASASPASVSGYSPCSSASPSSTTSSPDSSSASPCPSSSAAASCTSASSASAGSSSSSSQSNRIIYCGRRTFLASLMVASKYLQDRNYSNKAWAKISGLSIKEINANELIFLKLIDYSLFVSHETFMRWTALLVAHGPEATRKFMQTADAVHANAFAARVMSAPPVILNGGFVRYAAHKSDVVASAPSPASSVSEDDMADTCENLETTASRNVKVARMSTYLPTIQSSGHVVHG</sequence>
<dbReference type="OrthoDB" id="286814at2759"/>